<evidence type="ECO:0000313" key="4">
    <source>
        <dbReference type="EMBL" id="QLI49066.1"/>
    </source>
</evidence>
<sequence length="173" mass="19434">MNGRPLLHRVTKEETVMLYHELEVAASADEVWSVEGSPELGLHLPDLLPAGIFAKFEITGDGGEGSILDMTFPPGQFPHHYREKFVFFDHKNRYKLVEQIDGDFFDLGVTYYMDTIRVVATGPDSCVIKSTTEYHVKPEFAKIVKPLIDTVPLAIMSEAIAKVVLENKHKSSE</sequence>
<dbReference type="PANTHER" id="PTHR31213">
    <property type="entry name" value="OS08G0374000 PROTEIN-RELATED"/>
    <property type="match status" value="1"/>
</dbReference>
<dbReference type="GO" id="GO:0005737">
    <property type="term" value="C:cytoplasm"/>
    <property type="evidence" value="ECO:0007669"/>
    <property type="project" value="TreeGrafter"/>
</dbReference>
<dbReference type="SUPFAM" id="SSF55961">
    <property type="entry name" value="Bet v1-like"/>
    <property type="match status" value="1"/>
</dbReference>
<accession>A0A7D5U575</accession>
<reference evidence="4" key="1">
    <citation type="submission" date="2020-05" db="EMBL/GenBank/DDBJ databases">
        <title>Discovery and engineering of colchicine alkaloid biosynthesis.</title>
        <authorList>
            <person name="Nett R.S."/>
            <person name="Lau W."/>
            <person name="Sattely E.S."/>
        </authorList>
    </citation>
    <scope>NUCLEOTIDE SEQUENCE</scope>
</reference>
<dbReference type="InterPro" id="IPR023393">
    <property type="entry name" value="START-like_dom_sf"/>
</dbReference>
<dbReference type="Gene3D" id="3.30.530.20">
    <property type="match status" value="1"/>
</dbReference>
<evidence type="ECO:0000256" key="1">
    <source>
        <dbReference type="ARBA" id="ARBA00009744"/>
    </source>
</evidence>
<dbReference type="PANTHER" id="PTHR31213:SF19">
    <property type="entry name" value="BET V I_MAJOR LATEX PROTEIN DOMAIN-CONTAINING PROTEIN"/>
    <property type="match status" value="1"/>
</dbReference>
<dbReference type="InterPro" id="IPR000916">
    <property type="entry name" value="Bet_v_I/MLP"/>
</dbReference>
<dbReference type="GO" id="GO:0006952">
    <property type="term" value="P:defense response"/>
    <property type="evidence" value="ECO:0007669"/>
    <property type="project" value="InterPro"/>
</dbReference>
<dbReference type="GO" id="GO:0005634">
    <property type="term" value="C:nucleus"/>
    <property type="evidence" value="ECO:0007669"/>
    <property type="project" value="TreeGrafter"/>
</dbReference>
<evidence type="ECO:0000256" key="2">
    <source>
        <dbReference type="ARBA" id="ARBA00022589"/>
    </source>
</evidence>
<proteinExistence type="evidence at transcript level"/>
<protein>
    <submittedName>
        <fullName evidence="4">Truncated S-norcoclaurine synthase delta24</fullName>
    </submittedName>
</protein>
<organism evidence="4">
    <name type="scientific">Coptis japonica</name>
    <name type="common">Japanese goldthread</name>
    <dbReference type="NCBI Taxonomy" id="3442"/>
    <lineage>
        <taxon>Eukaryota</taxon>
        <taxon>Viridiplantae</taxon>
        <taxon>Streptophyta</taxon>
        <taxon>Embryophyta</taxon>
        <taxon>Tracheophyta</taxon>
        <taxon>Spermatophyta</taxon>
        <taxon>Magnoliopsida</taxon>
        <taxon>Ranunculales</taxon>
        <taxon>Ranunculaceae</taxon>
        <taxon>Coptidoideae</taxon>
        <taxon>Coptis</taxon>
    </lineage>
</organism>
<dbReference type="GO" id="GO:0038023">
    <property type="term" value="F:signaling receptor activity"/>
    <property type="evidence" value="ECO:0007669"/>
    <property type="project" value="TreeGrafter"/>
</dbReference>
<comment type="similarity">
    <text evidence="1">Belongs to the BetVI family.</text>
</comment>
<evidence type="ECO:0000259" key="3">
    <source>
        <dbReference type="Pfam" id="PF00407"/>
    </source>
</evidence>
<dbReference type="GO" id="GO:0010427">
    <property type="term" value="F:abscisic acid binding"/>
    <property type="evidence" value="ECO:0007669"/>
    <property type="project" value="TreeGrafter"/>
</dbReference>
<dbReference type="SMR" id="A0A7D5U575"/>
<dbReference type="CDD" id="cd07816">
    <property type="entry name" value="Bet_v1-like"/>
    <property type="match status" value="1"/>
</dbReference>
<dbReference type="EMBL" id="MT512055">
    <property type="protein sequence ID" value="QLI49066.1"/>
    <property type="molecule type" value="mRNA"/>
</dbReference>
<dbReference type="GO" id="GO:0009738">
    <property type="term" value="P:abscisic acid-activated signaling pathway"/>
    <property type="evidence" value="ECO:0007669"/>
    <property type="project" value="TreeGrafter"/>
</dbReference>
<dbReference type="AlphaFoldDB" id="A0A7D5U575"/>
<keyword evidence="2" id="KW-0017">Alkaloid metabolism</keyword>
<dbReference type="GO" id="GO:0009820">
    <property type="term" value="P:alkaloid metabolic process"/>
    <property type="evidence" value="ECO:0007669"/>
    <property type="project" value="UniProtKB-KW"/>
</dbReference>
<feature type="domain" description="Bet v I/Major latex protein" evidence="3">
    <location>
        <begin position="20"/>
        <end position="139"/>
    </location>
</feature>
<name>A0A7D5U575_COPJA</name>
<dbReference type="InterPro" id="IPR050279">
    <property type="entry name" value="Plant_def-hormone_signal"/>
</dbReference>
<dbReference type="GO" id="GO:0004864">
    <property type="term" value="F:protein phosphatase inhibitor activity"/>
    <property type="evidence" value="ECO:0007669"/>
    <property type="project" value="TreeGrafter"/>
</dbReference>
<dbReference type="Pfam" id="PF00407">
    <property type="entry name" value="Bet_v_1"/>
    <property type="match status" value="1"/>
</dbReference>